<keyword evidence="5" id="KW-1185">Reference proteome</keyword>
<organism evidence="4 5">
    <name type="scientific">Parasitella parasitica</name>
    <dbReference type="NCBI Taxonomy" id="35722"/>
    <lineage>
        <taxon>Eukaryota</taxon>
        <taxon>Fungi</taxon>
        <taxon>Fungi incertae sedis</taxon>
        <taxon>Mucoromycota</taxon>
        <taxon>Mucoromycotina</taxon>
        <taxon>Mucoromycetes</taxon>
        <taxon>Mucorales</taxon>
        <taxon>Mucorineae</taxon>
        <taxon>Mucoraceae</taxon>
        <taxon>Parasitella</taxon>
    </lineage>
</organism>
<sequence length="143" mass="15307">MKFYTAILYFSCLIASVLGQTSTTTPAPLNAGVAITNPVLNATAYAGSNYTISWTILDPNATTIETISLMDGNAAALTLVIHNILTNGSIPVSDLHYNWTIPANLTSRQDYALAMRGNNSYVTYSSFFSIINNNATSNNATSK</sequence>
<feature type="signal peptide" evidence="2">
    <location>
        <begin position="1"/>
        <end position="19"/>
    </location>
</feature>
<dbReference type="PANTHER" id="PTHR40633:SF1">
    <property type="entry name" value="GPI ANCHORED SERINE-THREONINE RICH PROTEIN (AFU_ORTHOLOGUE AFUA_1G03630)"/>
    <property type="match status" value="1"/>
</dbReference>
<evidence type="ECO:0000313" key="4">
    <source>
        <dbReference type="EMBL" id="CEP15189.1"/>
    </source>
</evidence>
<evidence type="ECO:0000313" key="5">
    <source>
        <dbReference type="Proteomes" id="UP000054107"/>
    </source>
</evidence>
<dbReference type="InterPro" id="IPR018466">
    <property type="entry name" value="Kre9/Knh1-like_N"/>
</dbReference>
<name>A0A0B7NI28_9FUNG</name>
<feature type="chain" id="PRO_5002138139" description="Yeast cell wall synthesis Kre9/Knh1-like N-terminal domain-containing protein" evidence="2">
    <location>
        <begin position="20"/>
        <end position="143"/>
    </location>
</feature>
<protein>
    <recommendedName>
        <fullName evidence="3">Yeast cell wall synthesis Kre9/Knh1-like N-terminal domain-containing protein</fullName>
    </recommendedName>
</protein>
<dbReference type="AlphaFoldDB" id="A0A0B7NI28"/>
<evidence type="ECO:0000259" key="3">
    <source>
        <dbReference type="Pfam" id="PF10342"/>
    </source>
</evidence>
<evidence type="ECO:0000256" key="2">
    <source>
        <dbReference type="SAM" id="SignalP"/>
    </source>
</evidence>
<reference evidence="4 5" key="1">
    <citation type="submission" date="2014-09" db="EMBL/GenBank/DDBJ databases">
        <authorList>
            <person name="Ellenberger Sabrina"/>
        </authorList>
    </citation>
    <scope>NUCLEOTIDE SEQUENCE [LARGE SCALE GENOMIC DNA]</scope>
    <source>
        <strain evidence="4 5">CBS 412.66</strain>
    </source>
</reference>
<proteinExistence type="predicted"/>
<gene>
    <name evidence="4" type="primary">PARPA_09392.1 scaffold 36284</name>
</gene>
<evidence type="ECO:0000256" key="1">
    <source>
        <dbReference type="ARBA" id="ARBA00022729"/>
    </source>
</evidence>
<dbReference type="Pfam" id="PF10342">
    <property type="entry name" value="Kre9_KNH"/>
    <property type="match status" value="1"/>
</dbReference>
<dbReference type="PANTHER" id="PTHR40633">
    <property type="entry name" value="MATRIX PROTEIN, PUTATIVE (AFU_ORTHOLOGUE AFUA_8G05410)-RELATED"/>
    <property type="match status" value="1"/>
</dbReference>
<feature type="domain" description="Yeast cell wall synthesis Kre9/Knh1-like N-terminal" evidence="3">
    <location>
        <begin position="38"/>
        <end position="130"/>
    </location>
</feature>
<dbReference type="EMBL" id="LN731944">
    <property type="protein sequence ID" value="CEP15189.1"/>
    <property type="molecule type" value="Genomic_DNA"/>
</dbReference>
<dbReference type="Proteomes" id="UP000054107">
    <property type="component" value="Unassembled WGS sequence"/>
</dbReference>
<dbReference type="OrthoDB" id="2269410at2759"/>
<accession>A0A0B7NI28</accession>
<dbReference type="InterPro" id="IPR052982">
    <property type="entry name" value="SRP1/TIP1-like"/>
</dbReference>
<keyword evidence="1 2" id="KW-0732">Signal</keyword>